<feature type="region of interest" description="Disordered" evidence="2">
    <location>
        <begin position="161"/>
        <end position="180"/>
    </location>
</feature>
<comment type="caution">
    <text evidence="3">The sequence shown here is derived from an EMBL/GenBank/DDBJ whole genome shotgun (WGS) entry which is preliminary data.</text>
</comment>
<accession>A0A9N8ERU0</accession>
<feature type="compositionally biased region" description="Basic and acidic residues" evidence="2">
    <location>
        <begin position="42"/>
        <end position="52"/>
    </location>
</feature>
<dbReference type="AlphaFoldDB" id="A0A9N8ERU0"/>
<feature type="coiled-coil region" evidence="1">
    <location>
        <begin position="116"/>
        <end position="150"/>
    </location>
</feature>
<reference evidence="3" key="1">
    <citation type="submission" date="2020-06" db="EMBL/GenBank/DDBJ databases">
        <authorList>
            <consortium name="Plant Systems Biology data submission"/>
        </authorList>
    </citation>
    <scope>NUCLEOTIDE SEQUENCE</scope>
    <source>
        <strain evidence="3">D6</strain>
    </source>
</reference>
<protein>
    <submittedName>
        <fullName evidence="3">Uncharacterized protein</fullName>
    </submittedName>
</protein>
<gene>
    <name evidence="3" type="ORF">SEMRO_1506_G278260.1</name>
</gene>
<proteinExistence type="predicted"/>
<evidence type="ECO:0000256" key="1">
    <source>
        <dbReference type="SAM" id="Coils"/>
    </source>
</evidence>
<organism evidence="3 4">
    <name type="scientific">Seminavis robusta</name>
    <dbReference type="NCBI Taxonomy" id="568900"/>
    <lineage>
        <taxon>Eukaryota</taxon>
        <taxon>Sar</taxon>
        <taxon>Stramenopiles</taxon>
        <taxon>Ochrophyta</taxon>
        <taxon>Bacillariophyta</taxon>
        <taxon>Bacillariophyceae</taxon>
        <taxon>Bacillariophycidae</taxon>
        <taxon>Naviculales</taxon>
        <taxon>Naviculaceae</taxon>
        <taxon>Seminavis</taxon>
    </lineage>
</organism>
<keyword evidence="1" id="KW-0175">Coiled coil</keyword>
<name>A0A9N8ERU0_9STRA</name>
<feature type="compositionally biased region" description="Basic and acidic residues" evidence="2">
    <location>
        <begin position="1"/>
        <end position="17"/>
    </location>
</feature>
<sequence>MTTDSHSYEWTKKRPLDPESSVSRSRDPPGRSFLPPLKKRHLDVPVKKRQDAESPSPAPPVVASTTSALDKNNAAAALIANHPAIQAMQALKNTSKQQQPAVSLSPQDIAARLKAFEEAQRRSKASRELLAKATQELQRAKQVQQEQRLVKLMAIKAALLGPPNSSSSNNSTASSLQQGADGKTNLARLSLGLGSCGSRSGSLALGGTDVLAAMTGAAW</sequence>
<dbReference type="Proteomes" id="UP001153069">
    <property type="component" value="Unassembled WGS sequence"/>
</dbReference>
<feature type="region of interest" description="Disordered" evidence="2">
    <location>
        <begin position="1"/>
        <end position="66"/>
    </location>
</feature>
<evidence type="ECO:0000256" key="2">
    <source>
        <dbReference type="SAM" id="MobiDB-lite"/>
    </source>
</evidence>
<feature type="compositionally biased region" description="Low complexity" evidence="2">
    <location>
        <begin position="164"/>
        <end position="175"/>
    </location>
</feature>
<keyword evidence="4" id="KW-1185">Reference proteome</keyword>
<evidence type="ECO:0000313" key="3">
    <source>
        <dbReference type="EMBL" id="CAB9524194.1"/>
    </source>
</evidence>
<evidence type="ECO:0000313" key="4">
    <source>
        <dbReference type="Proteomes" id="UP001153069"/>
    </source>
</evidence>
<dbReference type="EMBL" id="CAICTM010001504">
    <property type="protein sequence ID" value="CAB9524194.1"/>
    <property type="molecule type" value="Genomic_DNA"/>
</dbReference>